<feature type="region of interest" description="Disordered" evidence="1">
    <location>
        <begin position="50"/>
        <end position="71"/>
    </location>
</feature>
<dbReference type="EMBL" id="PGOL01001920">
    <property type="protein sequence ID" value="PKI52673.1"/>
    <property type="molecule type" value="Genomic_DNA"/>
</dbReference>
<proteinExistence type="predicted"/>
<name>A0A2I0J9J3_PUNGR</name>
<sequence>MASTTTFECPAPKEKYLELLRDGGDLQGTDKVEIRRLQTRGKASKFLLFSGNSNTRSQHQQSNKIFRFSGQRELKESKPHLEIDRDRESSKKAKLELRQVEMETRRERELELRLRRRRRRRLQSEKRRRRLGGGTSSSLD</sequence>
<keyword evidence="3" id="KW-1185">Reference proteome</keyword>
<dbReference type="Proteomes" id="UP000233551">
    <property type="component" value="Unassembled WGS sequence"/>
</dbReference>
<reference evidence="2 3" key="1">
    <citation type="submission" date="2017-11" db="EMBL/GenBank/DDBJ databases">
        <title>De-novo sequencing of pomegranate (Punica granatum L.) genome.</title>
        <authorList>
            <person name="Akparov Z."/>
            <person name="Amiraslanov A."/>
            <person name="Hajiyeva S."/>
            <person name="Abbasov M."/>
            <person name="Kaur K."/>
            <person name="Hamwieh A."/>
            <person name="Solovyev V."/>
            <person name="Salamov A."/>
            <person name="Braich B."/>
            <person name="Kosarev P."/>
            <person name="Mahmoud A."/>
            <person name="Hajiyev E."/>
            <person name="Babayeva S."/>
            <person name="Izzatullayeva V."/>
            <person name="Mammadov A."/>
            <person name="Mammadov A."/>
            <person name="Sharifova S."/>
            <person name="Ojaghi J."/>
            <person name="Eynullazada K."/>
            <person name="Bayramov B."/>
            <person name="Abdulazimova A."/>
            <person name="Shahmuradov I."/>
        </authorList>
    </citation>
    <scope>NUCLEOTIDE SEQUENCE [LARGE SCALE GENOMIC DNA]</scope>
    <source>
        <strain evidence="3">cv. AG2017</strain>
        <tissue evidence="2">Leaf</tissue>
    </source>
</reference>
<feature type="compositionally biased region" description="Polar residues" evidence="1">
    <location>
        <begin position="50"/>
        <end position="64"/>
    </location>
</feature>
<evidence type="ECO:0000313" key="3">
    <source>
        <dbReference type="Proteomes" id="UP000233551"/>
    </source>
</evidence>
<comment type="caution">
    <text evidence="2">The sequence shown here is derived from an EMBL/GenBank/DDBJ whole genome shotgun (WGS) entry which is preliminary data.</text>
</comment>
<evidence type="ECO:0000313" key="2">
    <source>
        <dbReference type="EMBL" id="PKI52673.1"/>
    </source>
</evidence>
<gene>
    <name evidence="2" type="ORF">CRG98_026933</name>
</gene>
<evidence type="ECO:0000256" key="1">
    <source>
        <dbReference type="SAM" id="MobiDB-lite"/>
    </source>
</evidence>
<feature type="region of interest" description="Disordered" evidence="1">
    <location>
        <begin position="117"/>
        <end position="140"/>
    </location>
</feature>
<feature type="region of interest" description="Disordered" evidence="1">
    <location>
        <begin position="76"/>
        <end position="95"/>
    </location>
</feature>
<organism evidence="2 3">
    <name type="scientific">Punica granatum</name>
    <name type="common">Pomegranate</name>
    <dbReference type="NCBI Taxonomy" id="22663"/>
    <lineage>
        <taxon>Eukaryota</taxon>
        <taxon>Viridiplantae</taxon>
        <taxon>Streptophyta</taxon>
        <taxon>Embryophyta</taxon>
        <taxon>Tracheophyta</taxon>
        <taxon>Spermatophyta</taxon>
        <taxon>Magnoliopsida</taxon>
        <taxon>eudicotyledons</taxon>
        <taxon>Gunneridae</taxon>
        <taxon>Pentapetalae</taxon>
        <taxon>rosids</taxon>
        <taxon>malvids</taxon>
        <taxon>Myrtales</taxon>
        <taxon>Lythraceae</taxon>
        <taxon>Punica</taxon>
    </lineage>
</organism>
<feature type="compositionally biased region" description="Basic residues" evidence="1">
    <location>
        <begin position="117"/>
        <end position="131"/>
    </location>
</feature>
<dbReference type="AlphaFoldDB" id="A0A2I0J9J3"/>
<accession>A0A2I0J9J3</accession>
<protein>
    <submittedName>
        <fullName evidence="2">Uncharacterized protein</fullName>
    </submittedName>
</protein>